<evidence type="ECO:0000313" key="3">
    <source>
        <dbReference type="Proteomes" id="UP000619244"/>
    </source>
</evidence>
<sequence>MRETGGIAKAATVSGAAHARRATDALAAFLHTLPEPALPGPRRPHRPGRCTARP</sequence>
<evidence type="ECO:0000256" key="1">
    <source>
        <dbReference type="SAM" id="MobiDB-lite"/>
    </source>
</evidence>
<dbReference type="Proteomes" id="UP000619244">
    <property type="component" value="Unassembled WGS sequence"/>
</dbReference>
<reference evidence="2" key="1">
    <citation type="journal article" date="2014" name="Int. J. Syst. Evol. Microbiol.">
        <title>Complete genome sequence of Corynebacterium casei LMG S-19264T (=DSM 44701T), isolated from a smear-ripened cheese.</title>
        <authorList>
            <consortium name="US DOE Joint Genome Institute (JGI-PGF)"/>
            <person name="Walter F."/>
            <person name="Albersmeier A."/>
            <person name="Kalinowski J."/>
            <person name="Ruckert C."/>
        </authorList>
    </citation>
    <scope>NUCLEOTIDE SEQUENCE</scope>
    <source>
        <strain evidence="2">JCM 4790</strain>
    </source>
</reference>
<reference evidence="2" key="2">
    <citation type="submission" date="2020-09" db="EMBL/GenBank/DDBJ databases">
        <authorList>
            <person name="Sun Q."/>
            <person name="Ohkuma M."/>
        </authorList>
    </citation>
    <scope>NUCLEOTIDE SEQUENCE</scope>
    <source>
        <strain evidence="2">JCM 4790</strain>
    </source>
</reference>
<keyword evidence="3" id="KW-1185">Reference proteome</keyword>
<comment type="caution">
    <text evidence="2">The sequence shown here is derived from an EMBL/GenBank/DDBJ whole genome shotgun (WGS) entry which is preliminary data.</text>
</comment>
<dbReference type="EMBL" id="BMVU01000177">
    <property type="protein sequence ID" value="GGY20617.1"/>
    <property type="molecule type" value="Genomic_DNA"/>
</dbReference>
<proteinExistence type="predicted"/>
<accession>A0A918UB34</accession>
<dbReference type="AlphaFoldDB" id="A0A918UB34"/>
<evidence type="ECO:0000313" key="2">
    <source>
        <dbReference type="EMBL" id="GGY20617.1"/>
    </source>
</evidence>
<dbReference type="RefSeq" id="WP_190195459.1">
    <property type="nucleotide sequence ID" value="NZ_BMVU01000177.1"/>
</dbReference>
<name>A0A918UB34_9ACTN</name>
<protein>
    <submittedName>
        <fullName evidence="2">Uncharacterized protein</fullName>
    </submittedName>
</protein>
<organism evidence="2 3">
    <name type="scientific">Streptomyces minutiscleroticus</name>
    <dbReference type="NCBI Taxonomy" id="68238"/>
    <lineage>
        <taxon>Bacteria</taxon>
        <taxon>Bacillati</taxon>
        <taxon>Actinomycetota</taxon>
        <taxon>Actinomycetes</taxon>
        <taxon>Kitasatosporales</taxon>
        <taxon>Streptomycetaceae</taxon>
        <taxon>Streptomyces</taxon>
    </lineage>
</organism>
<gene>
    <name evidence="2" type="ORF">GCM10010358_83460</name>
</gene>
<feature type="region of interest" description="Disordered" evidence="1">
    <location>
        <begin position="33"/>
        <end position="54"/>
    </location>
</feature>